<feature type="region of interest" description="Disordered" evidence="4">
    <location>
        <begin position="1"/>
        <end position="83"/>
    </location>
</feature>
<feature type="compositionally biased region" description="Polar residues" evidence="4">
    <location>
        <begin position="72"/>
        <end position="83"/>
    </location>
</feature>
<reference evidence="5" key="1">
    <citation type="journal article" date="2023" name="bioRxiv">
        <title>Host specificity shapes fish viromes across lakes on an isolated remote island.</title>
        <authorList>
            <person name="Grimwood R.M."/>
            <person name="Fortune-Kelly G."/>
            <person name="Holmes E.C."/>
            <person name="Ingram T."/>
            <person name="Geoghegan J.L."/>
        </authorList>
    </citation>
    <scope>NUCLEOTIDE SEQUENCE</scope>
    <source>
        <strain evidence="5">WKB-S</strain>
    </source>
</reference>
<evidence type="ECO:0000313" key="5">
    <source>
        <dbReference type="EMBL" id="WLJ60779.1"/>
    </source>
</evidence>
<proteinExistence type="predicted"/>
<evidence type="ECO:0000256" key="4">
    <source>
        <dbReference type="SAM" id="MobiDB-lite"/>
    </source>
</evidence>
<accession>A0AA50ADG3</accession>
<dbReference type="GO" id="GO:0044423">
    <property type="term" value="C:virion component"/>
    <property type="evidence" value="ECO:0007669"/>
    <property type="project" value="UniProtKB-KW"/>
</dbReference>
<evidence type="ECO:0000256" key="1">
    <source>
        <dbReference type="ARBA" id="ARBA00004328"/>
    </source>
</evidence>
<keyword evidence="3 5" id="KW-0238">DNA-binding</keyword>
<name>A0AA50ADG3_9POXV</name>
<evidence type="ECO:0000256" key="3">
    <source>
        <dbReference type="ARBA" id="ARBA00023125"/>
    </source>
</evidence>
<dbReference type="Pfam" id="PF03289">
    <property type="entry name" value="Pox_I1"/>
    <property type="match status" value="1"/>
</dbReference>
<dbReference type="InterPro" id="IPR004969">
    <property type="entry name" value="Poxvirus_I1"/>
</dbReference>
<feature type="compositionally biased region" description="Acidic residues" evidence="4">
    <location>
        <begin position="14"/>
        <end position="49"/>
    </location>
</feature>
<protein>
    <submittedName>
        <fullName evidence="5">DNA-binding virion core protein I1L</fullName>
    </submittedName>
</protein>
<dbReference type="GO" id="GO:0003677">
    <property type="term" value="F:DNA binding"/>
    <property type="evidence" value="ECO:0007669"/>
    <property type="project" value="UniProtKB-KW"/>
</dbReference>
<comment type="subcellular location">
    <subcellularLocation>
        <location evidence="1">Virion</location>
    </subcellularLocation>
</comment>
<sequence>MSIARTVGTLVEDIMSEDDEAFGAEEFSDESPETHEDEDSSSEAEDDTVDVAPVPSPTPGPSTTKKVPKAKSSGNKGSVTGKLSTADRKAIVTRVTSEIKAFQVAQSKALDALVSSVSDIISVTNKSMVKPKVIKKVQTSEYPVGDVHPKFMALLPKTWKRSTIQQRDIINAMQLGVFDKEGHLVRTAENYEALNLSKKEVTILSGLDSDTHKLNVGKSDFKTILAKIIKPNVMFKFGGHEFCTESETLWSDLLEAGGILKGKNEKGEMYQCSMSLGESLRNAFGRKPLFTSKQMTPKSFTDYIASVTKKNTRLFFTVPAANRTILEHFDVPYLRLEDNLFTKHSLLKSYFLKKQVILNPETGAKGFDTETLELLSSHCTQLDVGKSTVDDLVTQMSYTILT</sequence>
<organism evidence="5">
    <name type="scientific">Retropinna poxvirus</name>
    <dbReference type="NCBI Taxonomy" id="3064112"/>
    <lineage>
        <taxon>Viruses</taxon>
        <taxon>Varidnaviria</taxon>
        <taxon>Bamfordvirae</taxon>
        <taxon>Nucleocytoviricota</taxon>
        <taxon>Pokkesviricetes</taxon>
        <taxon>Chitovirales</taxon>
        <taxon>Poxviridae</taxon>
    </lineage>
</organism>
<dbReference type="EMBL" id="OR270107">
    <property type="protein sequence ID" value="WLJ60779.1"/>
    <property type="molecule type" value="Genomic_DNA"/>
</dbReference>
<keyword evidence="2" id="KW-0946">Virion</keyword>
<evidence type="ECO:0000256" key="2">
    <source>
        <dbReference type="ARBA" id="ARBA00022844"/>
    </source>
</evidence>